<proteinExistence type="predicted"/>
<comment type="caution">
    <text evidence="2">The sequence shown here is derived from an EMBL/GenBank/DDBJ whole genome shotgun (WGS) entry which is preliminary data.</text>
</comment>
<feature type="region of interest" description="Disordered" evidence="1">
    <location>
        <begin position="97"/>
        <end position="127"/>
    </location>
</feature>
<keyword evidence="3" id="KW-1185">Reference proteome</keyword>
<accession>A0A9P5N8S4</accession>
<evidence type="ECO:0000313" key="2">
    <source>
        <dbReference type="EMBL" id="KAF8872563.1"/>
    </source>
</evidence>
<dbReference type="AlphaFoldDB" id="A0A9P5N8S4"/>
<name>A0A9P5N8S4_GYMJU</name>
<dbReference type="EMBL" id="JADNYJ010000260">
    <property type="protein sequence ID" value="KAF8872563.1"/>
    <property type="molecule type" value="Genomic_DNA"/>
</dbReference>
<gene>
    <name evidence="2" type="ORF">CPB84DRAFT_1854363</name>
</gene>
<organism evidence="2 3">
    <name type="scientific">Gymnopilus junonius</name>
    <name type="common">Spectacular rustgill mushroom</name>
    <name type="synonym">Gymnopilus spectabilis subsp. junonius</name>
    <dbReference type="NCBI Taxonomy" id="109634"/>
    <lineage>
        <taxon>Eukaryota</taxon>
        <taxon>Fungi</taxon>
        <taxon>Dikarya</taxon>
        <taxon>Basidiomycota</taxon>
        <taxon>Agaricomycotina</taxon>
        <taxon>Agaricomycetes</taxon>
        <taxon>Agaricomycetidae</taxon>
        <taxon>Agaricales</taxon>
        <taxon>Agaricineae</taxon>
        <taxon>Hymenogastraceae</taxon>
        <taxon>Gymnopilus</taxon>
    </lineage>
</organism>
<reference evidence="2" key="1">
    <citation type="submission" date="2020-11" db="EMBL/GenBank/DDBJ databases">
        <authorList>
            <consortium name="DOE Joint Genome Institute"/>
            <person name="Ahrendt S."/>
            <person name="Riley R."/>
            <person name="Andreopoulos W."/>
            <person name="LaButti K."/>
            <person name="Pangilinan J."/>
            <person name="Ruiz-duenas F.J."/>
            <person name="Barrasa J.M."/>
            <person name="Sanchez-Garcia M."/>
            <person name="Camarero S."/>
            <person name="Miyauchi S."/>
            <person name="Serrano A."/>
            <person name="Linde D."/>
            <person name="Babiker R."/>
            <person name="Drula E."/>
            <person name="Ayuso-Fernandez I."/>
            <person name="Pacheco R."/>
            <person name="Padilla G."/>
            <person name="Ferreira P."/>
            <person name="Barriuso J."/>
            <person name="Kellner H."/>
            <person name="Castanera R."/>
            <person name="Alfaro M."/>
            <person name="Ramirez L."/>
            <person name="Pisabarro A.G."/>
            <person name="Kuo A."/>
            <person name="Tritt A."/>
            <person name="Lipzen A."/>
            <person name="He G."/>
            <person name="Yan M."/>
            <person name="Ng V."/>
            <person name="Cullen D."/>
            <person name="Martin F."/>
            <person name="Rosso M.-N."/>
            <person name="Henrissat B."/>
            <person name="Hibbett D."/>
            <person name="Martinez A.T."/>
            <person name="Grigoriev I.V."/>
        </authorList>
    </citation>
    <scope>NUCLEOTIDE SEQUENCE</scope>
    <source>
        <strain evidence="2">AH 44721</strain>
    </source>
</reference>
<sequence length="342" mass="39378">MEALILSTQQRIDETRKTLSAKYQEKPTTPFQAMDLNHSSNKRERRVQDKFIALNRKKCGEERPIQDNNITSIDNPALLKVQAEPNTIQSFLTVISPQPDIPNHRKGNRANRSADRSSINREGIANDHSREIIATEVQELNYSSISPAYIETANSPKPITPQLSPKIEIAKQNPTVELSLVQDHPLEQSSHHNIKDQENEIAGIEKEKNIANLLEQAMEYRRTKSEDIIAMKISSHYHSSRPIEFLTDKFRMEIKKLTGTTPTKEPTIQRIKTRLKRPDDYGTDIEQIYRLNWRQLRRHRQNQLDAISNLHFSPESLALTRYSLNWALKHNLGNASRALISQ</sequence>
<evidence type="ECO:0000313" key="3">
    <source>
        <dbReference type="Proteomes" id="UP000724874"/>
    </source>
</evidence>
<dbReference type="Proteomes" id="UP000724874">
    <property type="component" value="Unassembled WGS sequence"/>
</dbReference>
<protein>
    <submittedName>
        <fullName evidence="2">Uncharacterized protein</fullName>
    </submittedName>
</protein>
<evidence type="ECO:0000256" key="1">
    <source>
        <dbReference type="SAM" id="MobiDB-lite"/>
    </source>
</evidence>
<feature type="compositionally biased region" description="Basic and acidic residues" evidence="1">
    <location>
        <begin position="112"/>
        <end position="127"/>
    </location>
</feature>